<dbReference type="AlphaFoldDB" id="A0A2U1ND01"/>
<dbReference type="PANTHER" id="PTHR47303:SF1">
    <property type="entry name" value="NF-KAPPA-B INHIBITOR BETA"/>
    <property type="match status" value="1"/>
</dbReference>
<reference evidence="2 3" key="1">
    <citation type="journal article" date="2018" name="Mol. Plant">
        <title>The genome of Artemisia annua provides insight into the evolution of Asteraceae family and artemisinin biosynthesis.</title>
        <authorList>
            <person name="Shen Q."/>
            <person name="Zhang L."/>
            <person name="Liao Z."/>
            <person name="Wang S."/>
            <person name="Yan T."/>
            <person name="Shi P."/>
            <person name="Liu M."/>
            <person name="Fu X."/>
            <person name="Pan Q."/>
            <person name="Wang Y."/>
            <person name="Lv Z."/>
            <person name="Lu X."/>
            <person name="Zhang F."/>
            <person name="Jiang W."/>
            <person name="Ma Y."/>
            <person name="Chen M."/>
            <person name="Hao X."/>
            <person name="Li L."/>
            <person name="Tang Y."/>
            <person name="Lv G."/>
            <person name="Zhou Y."/>
            <person name="Sun X."/>
            <person name="Brodelius P.E."/>
            <person name="Rose J.K.C."/>
            <person name="Tang K."/>
        </authorList>
    </citation>
    <scope>NUCLEOTIDE SEQUENCE [LARGE SCALE GENOMIC DNA]</scope>
    <source>
        <strain evidence="3">cv. Huhao1</strain>
        <tissue evidence="2">Leaf</tissue>
    </source>
</reference>
<gene>
    <name evidence="2" type="ORF">CTI12_AA132400</name>
</gene>
<dbReference type="EMBL" id="PKPP01003096">
    <property type="protein sequence ID" value="PWA71357.1"/>
    <property type="molecule type" value="Genomic_DNA"/>
</dbReference>
<dbReference type="PROSITE" id="PS50297">
    <property type="entry name" value="ANK_REP_REGION"/>
    <property type="match status" value="1"/>
</dbReference>
<dbReference type="Gene3D" id="1.25.40.20">
    <property type="entry name" value="Ankyrin repeat-containing domain"/>
    <property type="match status" value="1"/>
</dbReference>
<organism evidence="2 3">
    <name type="scientific">Artemisia annua</name>
    <name type="common">Sweet wormwood</name>
    <dbReference type="NCBI Taxonomy" id="35608"/>
    <lineage>
        <taxon>Eukaryota</taxon>
        <taxon>Viridiplantae</taxon>
        <taxon>Streptophyta</taxon>
        <taxon>Embryophyta</taxon>
        <taxon>Tracheophyta</taxon>
        <taxon>Spermatophyta</taxon>
        <taxon>Magnoliopsida</taxon>
        <taxon>eudicotyledons</taxon>
        <taxon>Gunneridae</taxon>
        <taxon>Pentapetalae</taxon>
        <taxon>asterids</taxon>
        <taxon>campanulids</taxon>
        <taxon>Asterales</taxon>
        <taxon>Asteraceae</taxon>
        <taxon>Asteroideae</taxon>
        <taxon>Anthemideae</taxon>
        <taxon>Artemisiinae</taxon>
        <taxon>Artemisia</taxon>
    </lineage>
</organism>
<name>A0A2U1ND01_ARTAN</name>
<evidence type="ECO:0000256" key="1">
    <source>
        <dbReference type="PROSITE-ProRule" id="PRU00023"/>
    </source>
</evidence>
<comment type="caution">
    <text evidence="2">The sequence shown here is derived from an EMBL/GenBank/DDBJ whole genome shotgun (WGS) entry which is preliminary data.</text>
</comment>
<protein>
    <submittedName>
        <fullName evidence="2">Ankyrin repeat-containing protein</fullName>
    </submittedName>
</protein>
<accession>A0A2U1ND01</accession>
<dbReference type="OrthoDB" id="1925304at2759"/>
<dbReference type="SUPFAM" id="SSF48403">
    <property type="entry name" value="Ankyrin repeat"/>
    <property type="match status" value="1"/>
</dbReference>
<evidence type="ECO:0000313" key="2">
    <source>
        <dbReference type="EMBL" id="PWA71357.1"/>
    </source>
</evidence>
<feature type="repeat" description="ANK" evidence="1">
    <location>
        <begin position="17"/>
        <end position="49"/>
    </location>
</feature>
<dbReference type="Pfam" id="PF00023">
    <property type="entry name" value="Ank"/>
    <property type="match status" value="1"/>
</dbReference>
<dbReference type="Proteomes" id="UP000245207">
    <property type="component" value="Unassembled WGS sequence"/>
</dbReference>
<keyword evidence="1" id="KW-0040">ANK repeat</keyword>
<dbReference type="PANTHER" id="PTHR47303">
    <property type="match status" value="1"/>
</dbReference>
<dbReference type="InterPro" id="IPR036770">
    <property type="entry name" value="Ankyrin_rpt-contain_sf"/>
</dbReference>
<keyword evidence="3" id="KW-1185">Reference proteome</keyword>
<dbReference type="PROSITE" id="PS50088">
    <property type="entry name" value="ANK_REPEAT"/>
    <property type="match status" value="1"/>
</dbReference>
<sequence length="186" mass="21128">MLCLMENQMLCLKVHSNGRTALHIAAIVGNKYAAQLLVDKRKELLEITDHKAHLPLLSVYNNMKLNTYVYLLEATKSIQRSPHLDRYPDTYIRNAVKLLITAIFTKQYDLALKMLKIYPTLATRDNQILMAIAITFPPDLSSAEAFIYPLPIAILYPVYQLIRVLSHTTGAALIEPYHRCSTLSIT</sequence>
<dbReference type="STRING" id="35608.A0A2U1ND01"/>
<evidence type="ECO:0000313" key="3">
    <source>
        <dbReference type="Proteomes" id="UP000245207"/>
    </source>
</evidence>
<proteinExistence type="predicted"/>
<dbReference type="InterPro" id="IPR002110">
    <property type="entry name" value="Ankyrin_rpt"/>
</dbReference>